<evidence type="ECO:0000256" key="1">
    <source>
        <dbReference type="SAM" id="Phobius"/>
    </source>
</evidence>
<reference evidence="2 3" key="1">
    <citation type="journal article" date="2015" name="BMC Genomics">
        <title>Genome mining reveals unlocked bioactive potential of marine Gram-negative bacteria.</title>
        <authorList>
            <person name="Machado H."/>
            <person name="Sonnenschein E.C."/>
            <person name="Melchiorsen J."/>
            <person name="Gram L."/>
        </authorList>
    </citation>
    <scope>NUCLEOTIDE SEQUENCE [LARGE SCALE GENOMIC DNA]</scope>
    <source>
        <strain evidence="2 3">S3137</strain>
    </source>
</reference>
<name>A0A0F4PYZ7_9GAMM</name>
<keyword evidence="1" id="KW-0812">Transmembrane</keyword>
<dbReference type="EMBL" id="JXXZ01000006">
    <property type="protein sequence ID" value="KJZ00330.1"/>
    <property type="molecule type" value="Genomic_DNA"/>
</dbReference>
<feature type="transmembrane region" description="Helical" evidence="1">
    <location>
        <begin position="95"/>
        <end position="116"/>
    </location>
</feature>
<dbReference type="RefSeq" id="WP_045980090.1">
    <property type="nucleotide sequence ID" value="NZ_JXXY01000015.1"/>
</dbReference>
<accession>A0A0F4PYZ7</accession>
<dbReference type="Proteomes" id="UP000033664">
    <property type="component" value="Unassembled WGS sequence"/>
</dbReference>
<evidence type="ECO:0008006" key="4">
    <source>
        <dbReference type="Google" id="ProtNLM"/>
    </source>
</evidence>
<dbReference type="AlphaFoldDB" id="A0A0F4PYZ7"/>
<evidence type="ECO:0000313" key="3">
    <source>
        <dbReference type="Proteomes" id="UP000033664"/>
    </source>
</evidence>
<organism evidence="2 3">
    <name type="scientific">Pseudoalteromonas ruthenica</name>
    <dbReference type="NCBI Taxonomy" id="151081"/>
    <lineage>
        <taxon>Bacteria</taxon>
        <taxon>Pseudomonadati</taxon>
        <taxon>Pseudomonadota</taxon>
        <taxon>Gammaproteobacteria</taxon>
        <taxon>Alteromonadales</taxon>
        <taxon>Pseudoalteromonadaceae</taxon>
        <taxon>Pseudoalteromonas</taxon>
    </lineage>
</organism>
<dbReference type="OrthoDB" id="6312795at2"/>
<keyword evidence="1" id="KW-1133">Transmembrane helix</keyword>
<proteinExistence type="predicted"/>
<protein>
    <recommendedName>
        <fullName evidence="4">Inner membrane protein</fullName>
    </recommendedName>
</protein>
<dbReference type="PATRIC" id="fig|151081.8.peg.2966"/>
<keyword evidence="1" id="KW-0472">Membrane</keyword>
<sequence length="125" mass="13428">MVLTIVIAVTAGFATYFLSKLRYFNALRASSLLSLIAYALFLLMSTHAELYSVVFFGGTFVGMSTPARFGYYTLTSAAVLFALLFHYLVPHLHGYGGALGVSAFLSVCLCQLAIVLGGPRSRKSG</sequence>
<comment type="caution">
    <text evidence="2">The sequence shown here is derived from an EMBL/GenBank/DDBJ whole genome shotgun (WGS) entry which is preliminary data.</text>
</comment>
<gene>
    <name evidence="2" type="ORF">TW72_06410</name>
</gene>
<keyword evidence="3" id="KW-1185">Reference proteome</keyword>
<feature type="transmembrane region" description="Helical" evidence="1">
    <location>
        <begin position="69"/>
        <end position="89"/>
    </location>
</feature>
<evidence type="ECO:0000313" key="2">
    <source>
        <dbReference type="EMBL" id="KJZ00330.1"/>
    </source>
</evidence>
<feature type="transmembrane region" description="Helical" evidence="1">
    <location>
        <begin position="35"/>
        <end position="57"/>
    </location>
</feature>
<dbReference type="GeneID" id="58228116"/>
<dbReference type="eggNOG" id="ENOG5030N4X">
    <property type="taxonomic scope" value="Bacteria"/>
</dbReference>